<dbReference type="STRING" id="933059.SAMN04488103_111102"/>
<dbReference type="AlphaFoldDB" id="A0A1H8LR41"/>
<gene>
    <name evidence="1" type="ORF">SAMN04488103_111102</name>
</gene>
<evidence type="ECO:0000313" key="2">
    <source>
        <dbReference type="Proteomes" id="UP000198761"/>
    </source>
</evidence>
<sequence>MNLAYTMAAGRGDTDLILFKLANVLAARGLRCCGTVQINSERGDTGPCDMDIRVLPDGPVLRISQDLGRASRGCRLDPAAIETAVGLVTASLEKGADVLIVNKFGKHEAEGRGFRTVIADALAYGIPVIVGVNALNLPAFHQFSQSLAVGLPCETNALADWVAGLDSGSVHAA</sequence>
<evidence type="ECO:0000313" key="1">
    <source>
        <dbReference type="EMBL" id="SEO07554.1"/>
    </source>
</evidence>
<dbReference type="Proteomes" id="UP000198761">
    <property type="component" value="Unassembled WGS sequence"/>
</dbReference>
<dbReference type="RefSeq" id="WP_091303248.1">
    <property type="nucleotide sequence ID" value="NZ_FOCE01000011.1"/>
</dbReference>
<proteinExistence type="predicted"/>
<dbReference type="InterPro" id="IPR018912">
    <property type="entry name" value="DUF2478"/>
</dbReference>
<dbReference type="EMBL" id="FOCE01000011">
    <property type="protein sequence ID" value="SEO07554.1"/>
    <property type="molecule type" value="Genomic_DNA"/>
</dbReference>
<name>A0A1H8LR41_9RHOB</name>
<accession>A0A1H8LR41</accession>
<evidence type="ECO:0008006" key="3">
    <source>
        <dbReference type="Google" id="ProtNLM"/>
    </source>
</evidence>
<protein>
    <recommendedName>
        <fullName evidence="3">Nucleoside-triphosphatase THEP1</fullName>
    </recommendedName>
</protein>
<keyword evidence="2" id="KW-1185">Reference proteome</keyword>
<dbReference type="Pfam" id="PF10649">
    <property type="entry name" value="DUF2478"/>
    <property type="match status" value="1"/>
</dbReference>
<dbReference type="OrthoDB" id="5918880at2"/>
<reference evidence="1 2" key="1">
    <citation type="submission" date="2016-10" db="EMBL/GenBank/DDBJ databases">
        <authorList>
            <person name="de Groot N.N."/>
        </authorList>
    </citation>
    <scope>NUCLEOTIDE SEQUENCE [LARGE SCALE GENOMIC DNA]</scope>
    <source>
        <strain evidence="1 2">DSM 3857</strain>
    </source>
</reference>
<organism evidence="1 2">
    <name type="scientific">Gemmobacter aquatilis</name>
    <dbReference type="NCBI Taxonomy" id="933059"/>
    <lineage>
        <taxon>Bacteria</taxon>
        <taxon>Pseudomonadati</taxon>
        <taxon>Pseudomonadota</taxon>
        <taxon>Alphaproteobacteria</taxon>
        <taxon>Rhodobacterales</taxon>
        <taxon>Paracoccaceae</taxon>
        <taxon>Gemmobacter</taxon>
    </lineage>
</organism>